<dbReference type="PANTHER" id="PTHR38812:SF2">
    <property type="entry name" value="MU-LIKE PROPHAGE FLUMU PROTEIN GP42"/>
    <property type="match status" value="1"/>
</dbReference>
<dbReference type="NCBIfam" id="TIGR02675">
    <property type="entry name" value="tape_meas_nterm"/>
    <property type="match status" value="1"/>
</dbReference>
<evidence type="ECO:0000259" key="3">
    <source>
        <dbReference type="Pfam" id="PF20155"/>
    </source>
</evidence>
<keyword evidence="2" id="KW-0812">Transmembrane</keyword>
<organism evidence="4 5">
    <name type="scientific">Mycobacteroides abscessus 21</name>
    <dbReference type="NCBI Taxonomy" id="1299324"/>
    <lineage>
        <taxon>Bacteria</taxon>
        <taxon>Bacillati</taxon>
        <taxon>Actinomycetota</taxon>
        <taxon>Actinomycetes</taxon>
        <taxon>Mycobacteriales</taxon>
        <taxon>Mycobacteriaceae</taxon>
        <taxon>Mycobacteroides</taxon>
        <taxon>Mycobacteroides abscessus</taxon>
    </lineage>
</organism>
<evidence type="ECO:0000256" key="2">
    <source>
        <dbReference type="SAM" id="Phobius"/>
    </source>
</evidence>
<dbReference type="Proteomes" id="UP000020103">
    <property type="component" value="Unassembled WGS sequence"/>
</dbReference>
<evidence type="ECO:0000313" key="5">
    <source>
        <dbReference type="Proteomes" id="UP000020103"/>
    </source>
</evidence>
<reference evidence="4 5" key="1">
    <citation type="submission" date="2013-12" db="EMBL/GenBank/DDBJ databases">
        <authorList>
            <person name="Madinger N."/>
            <person name="Lenaerts A."/>
            <person name="Ordway D."/>
            <person name="DeGroote M.A."/>
            <person name="Parker T."/>
            <person name="Sizemore C."/>
            <person name="Tallon L.J."/>
            <person name="Sadzewicz L.K."/>
            <person name="Sengamalay N."/>
            <person name="Fraser C.M."/>
            <person name="Hine E."/>
            <person name="Shefchek K.A."/>
            <person name="Das S.P."/>
            <person name="Tettelin H."/>
        </authorList>
    </citation>
    <scope>NUCLEOTIDE SEQUENCE [LARGE SCALE GENOMIC DNA]</scope>
    <source>
        <strain evidence="4 5">21</strain>
    </source>
</reference>
<feature type="domain" description="Tape measure protein N-terminal" evidence="3">
    <location>
        <begin position="84"/>
        <end position="259"/>
    </location>
</feature>
<comment type="caution">
    <text evidence="4">The sequence shown here is derived from an EMBL/GenBank/DDBJ whole genome shotgun (WGS) entry which is preliminary data.</text>
</comment>
<dbReference type="InterPro" id="IPR053058">
    <property type="entry name" value="Mulikevirus_tape_measure"/>
</dbReference>
<evidence type="ECO:0000256" key="1">
    <source>
        <dbReference type="SAM" id="MobiDB-lite"/>
    </source>
</evidence>
<dbReference type="InterPro" id="IPR038765">
    <property type="entry name" value="Papain-like_cys_pep_sf"/>
</dbReference>
<evidence type="ECO:0000313" key="4">
    <source>
        <dbReference type="EMBL" id="EUA48186.1"/>
    </source>
</evidence>
<keyword evidence="2" id="KW-0472">Membrane</keyword>
<dbReference type="InterPro" id="IPR013491">
    <property type="entry name" value="Tape_meas_N"/>
</dbReference>
<gene>
    <name evidence="4" type="ORF">I543_3792</name>
</gene>
<feature type="region of interest" description="Disordered" evidence="1">
    <location>
        <begin position="763"/>
        <end position="808"/>
    </location>
</feature>
<protein>
    <submittedName>
        <fullName evidence="4">Tape measure domain protein</fullName>
    </submittedName>
</protein>
<sequence length="808" mass="83907">MRGVGMQMAENLLNPFRGIGGRAADIFKGEFSSKSEKIGHVLGGALGLTISTGISAGISLGIGTAIAAVTLAAGGIGYGLVKGFQRLKNIDAATFKLKALGHSAAEAKQIMDSALKSVQGTAFSLDESAEAAAAAVAAGIKPGKELTQYLTDIADSAAIAGIGFADMASIFNKIQTKGKAMTEDLNQLADRGVPVFQWLAKEYGVTGDALTKMVSKGQVDAEHFKAAIEHNIGGAALNMRGSFDGAVENVQAAFARFGASLLEPFFGDMTTGINKATAALDRMTAWVQAHQPEIIDFFLGMAETAVSAFGAITRGIADTAKVLAPFLSAYSKVMKVLDRVPGIPHSAISGDTVEQWANDIYRVSDALNGSQSTFDKWKTSVTDYKERLRESAEFTRDIGHATAEISGQDVTIRLDDNADEVLAKIDRTKFAIENLPDGKIRLIPLTDDALREMNAFRAKQGAEPIVVRADVDINAAIAKMGVLGETYRKALTGAVPPPPTQPGVPTPGPVNAFAPWEAGMGKYIAYDPRKLPQRSKGGAIDGAGPKGTDSVLMWGAPGEHMLDTDDVNALGGQKGVLAFRSALKAGQIPGYDEGGEPGQPPKKPVPGAISGIDFAAQNAVGQKYEYGGVGNNGGFDCSGIASAIYAASTGRPQGTRYLTTETNFEALGFIPGYMPGALNIGVRRGGGGPNSHMAVTLPNGVKVESGGASNITQYGGSAKGAEDFPMHWYLPLGIGGDPAAGTGGTGMSGGSGAATAAVWACPWGSPRRPRTRRPPAPWAVTDPVAPKATSRPARETLASPGRVSRPAC</sequence>
<dbReference type="Pfam" id="PF20155">
    <property type="entry name" value="TMP_3"/>
    <property type="match status" value="1"/>
</dbReference>
<feature type="transmembrane region" description="Helical" evidence="2">
    <location>
        <begin position="62"/>
        <end position="81"/>
    </location>
</feature>
<dbReference type="EMBL" id="JAOF01000001">
    <property type="protein sequence ID" value="EUA48186.1"/>
    <property type="molecule type" value="Genomic_DNA"/>
</dbReference>
<keyword evidence="2" id="KW-1133">Transmembrane helix</keyword>
<name>A0A829Q5K4_9MYCO</name>
<dbReference type="AlphaFoldDB" id="A0A829Q5K4"/>
<accession>A0A829Q5K4</accession>
<dbReference type="PANTHER" id="PTHR38812">
    <property type="entry name" value="MU-LIKE PROPHAGE FLUMU PROTEIN GP42"/>
    <property type="match status" value="1"/>
</dbReference>
<dbReference type="SUPFAM" id="SSF54001">
    <property type="entry name" value="Cysteine proteinases"/>
    <property type="match status" value="1"/>
</dbReference>
<proteinExistence type="predicted"/>